<evidence type="ECO:0000256" key="1">
    <source>
        <dbReference type="SAM" id="Phobius"/>
    </source>
</evidence>
<dbReference type="Proteomes" id="UP000587991">
    <property type="component" value="Unassembled WGS sequence"/>
</dbReference>
<dbReference type="AlphaFoldDB" id="A0A847SEU2"/>
<protein>
    <submittedName>
        <fullName evidence="2">Uncharacterized protein</fullName>
    </submittedName>
</protein>
<feature type="transmembrane region" description="Helical" evidence="1">
    <location>
        <begin position="21"/>
        <end position="46"/>
    </location>
</feature>
<dbReference type="EMBL" id="JABAIM010000002">
    <property type="protein sequence ID" value="NLR75728.1"/>
    <property type="molecule type" value="Genomic_DNA"/>
</dbReference>
<proteinExistence type="predicted"/>
<name>A0A847SEU2_9NEIS</name>
<keyword evidence="3" id="KW-1185">Reference proteome</keyword>
<keyword evidence="1" id="KW-0472">Membrane</keyword>
<gene>
    <name evidence="2" type="ORF">HF682_11195</name>
</gene>
<evidence type="ECO:0000313" key="2">
    <source>
        <dbReference type="EMBL" id="NLR75728.1"/>
    </source>
</evidence>
<organism evidence="2 3">
    <name type="scientific">Leeia aquatica</name>
    <dbReference type="NCBI Taxonomy" id="2725557"/>
    <lineage>
        <taxon>Bacteria</taxon>
        <taxon>Pseudomonadati</taxon>
        <taxon>Pseudomonadota</taxon>
        <taxon>Betaproteobacteria</taxon>
        <taxon>Neisseriales</taxon>
        <taxon>Leeiaceae</taxon>
        <taxon>Leeia</taxon>
    </lineage>
</organism>
<evidence type="ECO:0000313" key="3">
    <source>
        <dbReference type="Proteomes" id="UP000587991"/>
    </source>
</evidence>
<keyword evidence="1" id="KW-0812">Transmembrane</keyword>
<keyword evidence="1" id="KW-1133">Transmembrane helix</keyword>
<feature type="transmembrane region" description="Helical" evidence="1">
    <location>
        <begin position="102"/>
        <end position="122"/>
    </location>
</feature>
<dbReference type="RefSeq" id="WP_168877372.1">
    <property type="nucleotide sequence ID" value="NZ_JABAIM010000002.1"/>
</dbReference>
<sequence length="139" mass="14582">MSTNPWQAPQSTLARPEQAAWYTYLPLLSAVVACAGGGGLLTLMLFPASLGLHWALVGLGGMALILLGYAVSGCHWPSAAMLVLLHAVALGMQVRAPPTNQLTCLVLAALLLLHGLSGWACWRQRHTRPTSQASATEAG</sequence>
<accession>A0A847SEU2</accession>
<comment type="caution">
    <text evidence="2">The sequence shown here is derived from an EMBL/GenBank/DDBJ whole genome shotgun (WGS) entry which is preliminary data.</text>
</comment>
<reference evidence="2 3" key="1">
    <citation type="submission" date="2020-04" db="EMBL/GenBank/DDBJ databases">
        <title>Draft genome of Leeia sp. IMCC25680.</title>
        <authorList>
            <person name="Song J."/>
            <person name="Cho J.-C."/>
        </authorList>
    </citation>
    <scope>NUCLEOTIDE SEQUENCE [LARGE SCALE GENOMIC DNA]</scope>
    <source>
        <strain evidence="2 3">IMCC25680</strain>
    </source>
</reference>
<feature type="transmembrane region" description="Helical" evidence="1">
    <location>
        <begin position="52"/>
        <end position="71"/>
    </location>
</feature>